<evidence type="ECO:0000313" key="1">
    <source>
        <dbReference type="EMBL" id="MBJ6723653.1"/>
    </source>
</evidence>
<dbReference type="AlphaFoldDB" id="A0A8J7JAZ9"/>
<protein>
    <submittedName>
        <fullName evidence="1">Uncharacterized protein</fullName>
    </submittedName>
</protein>
<evidence type="ECO:0000313" key="2">
    <source>
        <dbReference type="Proteomes" id="UP000636888"/>
    </source>
</evidence>
<proteinExistence type="predicted"/>
<accession>A0A8J7JAZ9</accession>
<reference evidence="1" key="1">
    <citation type="submission" date="2020-12" db="EMBL/GenBank/DDBJ databases">
        <title>Geomonas sp. Red875, isolated from river sediment.</title>
        <authorList>
            <person name="Xu Z."/>
            <person name="Zhang Z."/>
            <person name="Masuda Y."/>
            <person name="Itoh H."/>
            <person name="Senoo K."/>
        </authorList>
    </citation>
    <scope>NUCLEOTIDE SEQUENCE</scope>
    <source>
        <strain evidence="1">Red875</strain>
    </source>
</reference>
<keyword evidence="2" id="KW-1185">Reference proteome</keyword>
<organism evidence="1 2">
    <name type="scientific">Geomesophilobacter sediminis</name>
    <dbReference type="NCBI Taxonomy" id="2798584"/>
    <lineage>
        <taxon>Bacteria</taxon>
        <taxon>Pseudomonadati</taxon>
        <taxon>Thermodesulfobacteriota</taxon>
        <taxon>Desulfuromonadia</taxon>
        <taxon>Geobacterales</taxon>
        <taxon>Geobacteraceae</taxon>
        <taxon>Geomesophilobacter</taxon>
    </lineage>
</organism>
<gene>
    <name evidence="1" type="ORF">JFN93_02920</name>
</gene>
<dbReference type="RefSeq" id="WP_199382492.1">
    <property type="nucleotide sequence ID" value="NZ_JAEMHM010000002.1"/>
</dbReference>
<sequence length="93" mass="10054">MRGAHYRLFEVTQLLQGDVVGNALIDDVLSACFDYTIADQDALGTLVQALDRVNCHLEGECSAARPLFHGTPAEVSVWAAELTDEIYTNSAGL</sequence>
<dbReference type="Proteomes" id="UP000636888">
    <property type="component" value="Unassembled WGS sequence"/>
</dbReference>
<comment type="caution">
    <text evidence="1">The sequence shown here is derived from an EMBL/GenBank/DDBJ whole genome shotgun (WGS) entry which is preliminary data.</text>
</comment>
<dbReference type="EMBL" id="JAEMHM010000002">
    <property type="protein sequence ID" value="MBJ6723653.1"/>
    <property type="molecule type" value="Genomic_DNA"/>
</dbReference>
<name>A0A8J7JAZ9_9BACT</name>